<feature type="transmembrane region" description="Helical" evidence="1">
    <location>
        <begin position="243"/>
        <end position="261"/>
    </location>
</feature>
<dbReference type="RefSeq" id="WP_277733569.1">
    <property type="nucleotide sequence ID" value="NZ_CP120733.1"/>
</dbReference>
<keyword evidence="3" id="KW-1185">Reference proteome</keyword>
<keyword evidence="1" id="KW-1133">Transmembrane helix</keyword>
<feature type="transmembrane region" description="Helical" evidence="1">
    <location>
        <begin position="146"/>
        <end position="165"/>
    </location>
</feature>
<sequence length="281" mass="31946">MNRKNKLITFLLSIIPGLSHVYLDNIQRGAIFFASLVCNLFMMFFTIEILGIYEGEALAIVFPIIWLIGMVDSMVLVDKINKGYIGSVEEYNKEFDLLWGSKIKNKKVIAMLLSIIPGAGHMYLNLKEQGVQLMSAFFLPFFLTDFLDANFFLILVPIVWFYSIFDAMHKASQENLEETNISIFSSLTENTFLTKEKSKIFGYILISIGCIAIFQNILIDGFDTLIKHLGITKYISIYTLKRYLTSGSIGILFIIGGIKLIRGSKKNNSYKKEKIKCEDGE</sequence>
<evidence type="ECO:0000256" key="1">
    <source>
        <dbReference type="SAM" id="Phobius"/>
    </source>
</evidence>
<keyword evidence="1" id="KW-0472">Membrane</keyword>
<keyword evidence="1" id="KW-0812">Transmembrane</keyword>
<feature type="transmembrane region" description="Helical" evidence="1">
    <location>
        <begin position="59"/>
        <end position="77"/>
    </location>
</feature>
<name>A0ABY8EFD2_9FIRM</name>
<feature type="transmembrane region" description="Helical" evidence="1">
    <location>
        <begin position="108"/>
        <end position="126"/>
    </location>
</feature>
<dbReference type="EMBL" id="CP120733">
    <property type="protein sequence ID" value="WFD11491.1"/>
    <property type="molecule type" value="Genomic_DNA"/>
</dbReference>
<gene>
    <name evidence="2" type="ORF">P4S50_05295</name>
</gene>
<evidence type="ECO:0000313" key="3">
    <source>
        <dbReference type="Proteomes" id="UP001222800"/>
    </source>
</evidence>
<feature type="transmembrane region" description="Helical" evidence="1">
    <location>
        <begin position="30"/>
        <end position="53"/>
    </location>
</feature>
<protein>
    <submittedName>
        <fullName evidence="2">Uncharacterized protein</fullName>
    </submittedName>
</protein>
<organism evidence="2 3">
    <name type="scientific">Tepidibacter hydrothermalis</name>
    <dbReference type="NCBI Taxonomy" id="3036126"/>
    <lineage>
        <taxon>Bacteria</taxon>
        <taxon>Bacillati</taxon>
        <taxon>Bacillota</taxon>
        <taxon>Clostridia</taxon>
        <taxon>Peptostreptococcales</taxon>
        <taxon>Peptostreptococcaceae</taxon>
        <taxon>Tepidibacter</taxon>
    </lineage>
</organism>
<proteinExistence type="predicted"/>
<reference evidence="2 3" key="1">
    <citation type="submission" date="2023-03" db="EMBL/GenBank/DDBJ databases">
        <title>Complete genome sequence of Tepidibacter sp. SWIR-1, isolated from a deep-sea hydrothermal vent.</title>
        <authorList>
            <person name="Li X."/>
        </authorList>
    </citation>
    <scope>NUCLEOTIDE SEQUENCE [LARGE SCALE GENOMIC DNA]</scope>
    <source>
        <strain evidence="2 3">SWIR-1</strain>
    </source>
</reference>
<accession>A0ABY8EFD2</accession>
<feature type="transmembrane region" description="Helical" evidence="1">
    <location>
        <begin position="200"/>
        <end position="219"/>
    </location>
</feature>
<dbReference type="Proteomes" id="UP001222800">
    <property type="component" value="Chromosome"/>
</dbReference>
<evidence type="ECO:0000313" key="2">
    <source>
        <dbReference type="EMBL" id="WFD11491.1"/>
    </source>
</evidence>